<dbReference type="Pfam" id="PF01491">
    <property type="entry name" value="Frataxin_Cyay"/>
    <property type="match status" value="1"/>
</dbReference>
<name>A0A1V8TD81_9PEZI</name>
<evidence type="ECO:0000256" key="1">
    <source>
        <dbReference type="ARBA" id="ARBA00004173"/>
    </source>
</evidence>
<evidence type="ECO:0000256" key="2">
    <source>
        <dbReference type="ARBA" id="ARBA00008183"/>
    </source>
</evidence>
<keyword evidence="14" id="KW-1185">Reference proteome</keyword>
<keyword evidence="10" id="KW-0406">Ion transport</keyword>
<dbReference type="GO" id="GO:0005739">
    <property type="term" value="C:mitochondrion"/>
    <property type="evidence" value="ECO:0007669"/>
    <property type="project" value="UniProtKB-SubCell"/>
</dbReference>
<keyword evidence="7" id="KW-0809">Transit peptide</keyword>
<evidence type="ECO:0000256" key="7">
    <source>
        <dbReference type="ARBA" id="ARBA00022946"/>
    </source>
</evidence>
<evidence type="ECO:0000256" key="3">
    <source>
        <dbReference type="ARBA" id="ARBA00013107"/>
    </source>
</evidence>
<keyword evidence="6" id="KW-0410">Iron transport</keyword>
<comment type="caution">
    <text evidence="13">The sequence shown here is derived from an EMBL/GenBank/DDBJ whole genome shotgun (WGS) entry which is preliminary data.</text>
</comment>
<evidence type="ECO:0000256" key="8">
    <source>
        <dbReference type="ARBA" id="ARBA00023002"/>
    </source>
</evidence>
<evidence type="ECO:0000256" key="4">
    <source>
        <dbReference type="ARBA" id="ARBA00022434"/>
    </source>
</evidence>
<keyword evidence="5" id="KW-0813">Transport</keyword>
<organism evidence="13 14">
    <name type="scientific">Cryoendolithus antarcticus</name>
    <dbReference type="NCBI Taxonomy" id="1507870"/>
    <lineage>
        <taxon>Eukaryota</taxon>
        <taxon>Fungi</taxon>
        <taxon>Dikarya</taxon>
        <taxon>Ascomycota</taxon>
        <taxon>Pezizomycotina</taxon>
        <taxon>Dothideomycetes</taxon>
        <taxon>Dothideomycetidae</taxon>
        <taxon>Cladosporiales</taxon>
        <taxon>Cladosporiaceae</taxon>
        <taxon>Cryoendolithus</taxon>
    </lineage>
</organism>
<dbReference type="EMBL" id="NAJO01000011">
    <property type="protein sequence ID" value="OQO09234.1"/>
    <property type="molecule type" value="Genomic_DNA"/>
</dbReference>
<dbReference type="SUPFAM" id="SSF55387">
    <property type="entry name" value="Frataxin/Nqo15-like"/>
    <property type="match status" value="1"/>
</dbReference>
<dbReference type="InterPro" id="IPR020895">
    <property type="entry name" value="Frataxin_CS"/>
</dbReference>
<evidence type="ECO:0000256" key="10">
    <source>
        <dbReference type="ARBA" id="ARBA00023065"/>
    </source>
</evidence>
<dbReference type="GO" id="GO:0008199">
    <property type="term" value="F:ferric iron binding"/>
    <property type="evidence" value="ECO:0007669"/>
    <property type="project" value="InterPro"/>
</dbReference>
<dbReference type="GO" id="GO:0034986">
    <property type="term" value="F:iron chaperone activity"/>
    <property type="evidence" value="ECO:0007669"/>
    <property type="project" value="TreeGrafter"/>
</dbReference>
<dbReference type="PROSITE" id="PS50810">
    <property type="entry name" value="FRATAXIN_2"/>
    <property type="match status" value="1"/>
</dbReference>
<dbReference type="GO" id="GO:0016226">
    <property type="term" value="P:iron-sulfur cluster assembly"/>
    <property type="evidence" value="ECO:0007669"/>
    <property type="project" value="InterPro"/>
</dbReference>
<dbReference type="FunCoup" id="A0A1V8TD81">
    <property type="interactions" value="712"/>
</dbReference>
<gene>
    <name evidence="13" type="ORF">B0A48_06126</name>
</gene>
<dbReference type="InterPro" id="IPR002908">
    <property type="entry name" value="Frataxin/CyaY"/>
</dbReference>
<dbReference type="GO" id="GO:0008198">
    <property type="term" value="F:ferrous iron binding"/>
    <property type="evidence" value="ECO:0007669"/>
    <property type="project" value="TreeGrafter"/>
</dbReference>
<evidence type="ECO:0000256" key="11">
    <source>
        <dbReference type="ARBA" id="ARBA00023128"/>
    </source>
</evidence>
<dbReference type="GO" id="GO:0006879">
    <property type="term" value="P:intracellular iron ion homeostasis"/>
    <property type="evidence" value="ECO:0007669"/>
    <property type="project" value="UniProtKB-KW"/>
</dbReference>
<dbReference type="NCBIfam" id="TIGR03421">
    <property type="entry name" value="FeS_CyaY"/>
    <property type="match status" value="1"/>
</dbReference>
<comment type="catalytic activity">
    <reaction evidence="12">
        <text>4 Fe(2+) + O2 + 4 H(+) = 4 Fe(3+) + 2 H2O</text>
        <dbReference type="Rhea" id="RHEA:11148"/>
        <dbReference type="ChEBI" id="CHEBI:15377"/>
        <dbReference type="ChEBI" id="CHEBI:15378"/>
        <dbReference type="ChEBI" id="CHEBI:15379"/>
        <dbReference type="ChEBI" id="CHEBI:29033"/>
        <dbReference type="ChEBI" id="CHEBI:29034"/>
        <dbReference type="EC" id="1.16.3.1"/>
    </reaction>
</comment>
<dbReference type="Proteomes" id="UP000192596">
    <property type="component" value="Unassembled WGS sequence"/>
</dbReference>
<accession>A0A1V8TD81</accession>
<keyword evidence="4" id="KW-0409">Iron storage</keyword>
<dbReference type="GO" id="GO:0006826">
    <property type="term" value="P:iron ion transport"/>
    <property type="evidence" value="ECO:0007669"/>
    <property type="project" value="UniProtKB-KW"/>
</dbReference>
<dbReference type="PROSITE" id="PS01344">
    <property type="entry name" value="FRATAXIN_1"/>
    <property type="match status" value="1"/>
</dbReference>
<proteinExistence type="inferred from homology"/>
<keyword evidence="9" id="KW-0408">Iron</keyword>
<dbReference type="GO" id="GO:0051537">
    <property type="term" value="F:2 iron, 2 sulfur cluster binding"/>
    <property type="evidence" value="ECO:0007669"/>
    <property type="project" value="TreeGrafter"/>
</dbReference>
<dbReference type="PROSITE" id="PS51318">
    <property type="entry name" value="TAT"/>
    <property type="match status" value="1"/>
</dbReference>
<evidence type="ECO:0000313" key="14">
    <source>
        <dbReference type="Proteomes" id="UP000192596"/>
    </source>
</evidence>
<dbReference type="PANTHER" id="PTHR16821:SF2">
    <property type="entry name" value="FRATAXIN, MITOCHONDRIAL"/>
    <property type="match status" value="1"/>
</dbReference>
<dbReference type="STRING" id="1507870.A0A1V8TD81"/>
<evidence type="ECO:0000256" key="6">
    <source>
        <dbReference type="ARBA" id="ARBA00022496"/>
    </source>
</evidence>
<dbReference type="GO" id="GO:0004322">
    <property type="term" value="F:ferroxidase activity"/>
    <property type="evidence" value="ECO:0007669"/>
    <property type="project" value="UniProtKB-EC"/>
</dbReference>
<comment type="subcellular location">
    <subcellularLocation>
        <location evidence="1">Mitochondrion</location>
    </subcellularLocation>
</comment>
<dbReference type="FunFam" id="3.30.920.10:FF:000004">
    <property type="entry name" value="Mitochondrial chaperone Frataxin"/>
    <property type="match status" value="1"/>
</dbReference>
<evidence type="ECO:0000256" key="12">
    <source>
        <dbReference type="ARBA" id="ARBA00047990"/>
    </source>
</evidence>
<reference evidence="14" key="1">
    <citation type="submission" date="2017-03" db="EMBL/GenBank/DDBJ databases">
        <title>Genomes of endolithic fungi from Antarctica.</title>
        <authorList>
            <person name="Coleine C."/>
            <person name="Masonjones S."/>
            <person name="Stajich J.E."/>
        </authorList>
    </citation>
    <scope>NUCLEOTIDE SEQUENCE [LARGE SCALE GENOMIC DNA]</scope>
    <source>
        <strain evidence="14">CCFEE 5527</strain>
    </source>
</reference>
<dbReference type="OrthoDB" id="1897642at2759"/>
<dbReference type="InterPro" id="IPR006311">
    <property type="entry name" value="TAT_signal"/>
</dbReference>
<dbReference type="PANTHER" id="PTHR16821">
    <property type="entry name" value="FRATAXIN"/>
    <property type="match status" value="1"/>
</dbReference>
<evidence type="ECO:0000256" key="9">
    <source>
        <dbReference type="ARBA" id="ARBA00023004"/>
    </source>
</evidence>
<dbReference type="SMART" id="SM01219">
    <property type="entry name" value="Frataxin_Cyay"/>
    <property type="match status" value="1"/>
</dbReference>
<dbReference type="InParanoid" id="A0A1V8TD81"/>
<comment type="similarity">
    <text evidence="2">Belongs to the frataxin family.</text>
</comment>
<keyword evidence="8" id="KW-0560">Oxidoreductase</keyword>
<keyword evidence="11" id="KW-0496">Mitochondrion</keyword>
<dbReference type="InterPro" id="IPR017789">
    <property type="entry name" value="Frataxin"/>
</dbReference>
<protein>
    <recommendedName>
        <fullName evidence="3">ferroxidase</fullName>
        <ecNumber evidence="3">1.16.3.1</ecNumber>
    </recommendedName>
</protein>
<dbReference type="NCBIfam" id="TIGR03422">
    <property type="entry name" value="mito_frataxin"/>
    <property type="match status" value="1"/>
</dbReference>
<dbReference type="EC" id="1.16.3.1" evidence="3"/>
<evidence type="ECO:0000256" key="5">
    <source>
        <dbReference type="ARBA" id="ARBA00022448"/>
    </source>
</evidence>
<dbReference type="Gene3D" id="3.30.920.10">
    <property type="entry name" value="Frataxin/CyaY"/>
    <property type="match status" value="1"/>
</dbReference>
<sequence>MAAPMSRRSLLRAVTKLGSSAPRAQFTAARAVVSRHAATRLATSNQCRCFTSHQTRYAGLMPDSEDPAPPPEIKEEIPSTPTEIDEDTYHMHADQFMESVHEKAEAVQEGREDVEVEYSAGVLSINFPPNGTYILNKQPPNKQIWLSSPISGPKRFDWLVVGESQGEKEGAGTGDWVYLRDGTTLSDVLRKELAITVDIDGSEENLQKKSIDFAE</sequence>
<evidence type="ECO:0000313" key="13">
    <source>
        <dbReference type="EMBL" id="OQO09234.1"/>
    </source>
</evidence>
<dbReference type="InterPro" id="IPR036524">
    <property type="entry name" value="Frataxin/CyaY_sf"/>
</dbReference>
<dbReference type="AlphaFoldDB" id="A0A1V8TD81"/>